<dbReference type="Pfam" id="PF02441">
    <property type="entry name" value="Flavoprotein"/>
    <property type="match status" value="1"/>
</dbReference>
<comment type="caution">
    <text evidence="2">The sequence shown here is derived from an EMBL/GenBank/DDBJ whole genome shotgun (WGS) entry which is preliminary data.</text>
</comment>
<dbReference type="SUPFAM" id="SSF52507">
    <property type="entry name" value="Homo-oligomeric flavin-containing Cys decarboxylases, HFCD"/>
    <property type="match status" value="1"/>
</dbReference>
<reference evidence="2" key="1">
    <citation type="journal article" date="2014" name="Int. J. Syst. Evol. Microbiol.">
        <title>Complete genome sequence of Corynebacterium casei LMG S-19264T (=DSM 44701T), isolated from a smear-ripened cheese.</title>
        <authorList>
            <consortium name="US DOE Joint Genome Institute (JGI-PGF)"/>
            <person name="Walter F."/>
            <person name="Albersmeier A."/>
            <person name="Kalinowski J."/>
            <person name="Ruckert C."/>
        </authorList>
    </citation>
    <scope>NUCLEOTIDE SEQUENCE</scope>
    <source>
        <strain evidence="2">JCM 4646</strain>
    </source>
</reference>
<organism evidence="2 3">
    <name type="scientific">Kitasatospora indigofera</name>
    <dbReference type="NCBI Taxonomy" id="67307"/>
    <lineage>
        <taxon>Bacteria</taxon>
        <taxon>Bacillati</taxon>
        <taxon>Actinomycetota</taxon>
        <taxon>Actinomycetes</taxon>
        <taxon>Kitasatosporales</taxon>
        <taxon>Streptomycetaceae</taxon>
        <taxon>Kitasatospora</taxon>
    </lineage>
</organism>
<dbReference type="AlphaFoldDB" id="A0A919KL27"/>
<dbReference type="EMBL" id="BNBO01000002">
    <property type="protein sequence ID" value="GHH61277.1"/>
    <property type="molecule type" value="Genomic_DNA"/>
</dbReference>
<evidence type="ECO:0000313" key="3">
    <source>
        <dbReference type="Proteomes" id="UP000617734"/>
    </source>
</evidence>
<dbReference type="Proteomes" id="UP000617734">
    <property type="component" value="Unassembled WGS sequence"/>
</dbReference>
<keyword evidence="3" id="KW-1185">Reference proteome</keyword>
<name>A0A919KL27_9ACTN</name>
<protein>
    <recommendedName>
        <fullName evidence="1">Flavoprotein domain-containing protein</fullName>
    </recommendedName>
</protein>
<proteinExistence type="predicted"/>
<dbReference type="InterPro" id="IPR003382">
    <property type="entry name" value="Flavoprotein"/>
</dbReference>
<feature type="domain" description="Flavoprotein" evidence="1">
    <location>
        <begin position="38"/>
        <end position="148"/>
    </location>
</feature>
<accession>A0A919KL27</accession>
<sequence length="218" mass="22209">MRGRARGLLHGPMPSDRVLHLLGSAAEPVLGVRVAVGQARARGWDVCLGLTPTAADWLRDDLDGLAELTGHPVKSRFRRPGDPETWPAADAVLVAPATFNTLNRWALGITDNWVVGHAAEAIGTGVPLVAVPRVNSALAAHPQFGRSLATLRAAGVDVLTNADGLPADGLPADGLPADGLPVDGLAPAPSGAGNAGFPWAAALAAVERAVAPGRRGNG</sequence>
<gene>
    <name evidence="2" type="ORF">GCM10018781_07410</name>
</gene>
<evidence type="ECO:0000313" key="2">
    <source>
        <dbReference type="EMBL" id="GHH61277.1"/>
    </source>
</evidence>
<reference evidence="2" key="2">
    <citation type="submission" date="2020-09" db="EMBL/GenBank/DDBJ databases">
        <authorList>
            <person name="Sun Q."/>
            <person name="Ohkuma M."/>
        </authorList>
    </citation>
    <scope>NUCLEOTIDE SEQUENCE</scope>
    <source>
        <strain evidence="2">JCM 4646</strain>
    </source>
</reference>
<dbReference type="InterPro" id="IPR036551">
    <property type="entry name" value="Flavin_trans-like"/>
</dbReference>
<dbReference type="Gene3D" id="3.40.50.1950">
    <property type="entry name" value="Flavin prenyltransferase-like"/>
    <property type="match status" value="1"/>
</dbReference>
<evidence type="ECO:0000259" key="1">
    <source>
        <dbReference type="Pfam" id="PF02441"/>
    </source>
</evidence>
<dbReference type="GO" id="GO:0003824">
    <property type="term" value="F:catalytic activity"/>
    <property type="evidence" value="ECO:0007669"/>
    <property type="project" value="InterPro"/>
</dbReference>